<dbReference type="GO" id="GO:0016020">
    <property type="term" value="C:membrane"/>
    <property type="evidence" value="ECO:0007669"/>
    <property type="project" value="UniProtKB-SubCell"/>
</dbReference>
<dbReference type="Gene3D" id="3.30.1330.60">
    <property type="entry name" value="OmpA-like domain"/>
    <property type="match status" value="1"/>
</dbReference>
<dbReference type="SUPFAM" id="SSF63829">
    <property type="entry name" value="Calcium-dependent phosphotriesterase"/>
    <property type="match status" value="1"/>
</dbReference>
<dbReference type="InterPro" id="IPR036737">
    <property type="entry name" value="OmpA-like_sf"/>
</dbReference>
<evidence type="ECO:0000256" key="3">
    <source>
        <dbReference type="PROSITE-ProRule" id="PRU00473"/>
    </source>
</evidence>
<dbReference type="SUPFAM" id="SSF103088">
    <property type="entry name" value="OmpA-like"/>
    <property type="match status" value="1"/>
</dbReference>
<comment type="subcellular location">
    <subcellularLocation>
        <location evidence="1">Membrane</location>
    </subcellularLocation>
</comment>
<evidence type="ECO:0000259" key="5">
    <source>
        <dbReference type="PROSITE" id="PS51123"/>
    </source>
</evidence>
<proteinExistence type="predicted"/>
<dbReference type="Pfam" id="PF25549">
    <property type="entry name" value="DUF7927"/>
    <property type="match status" value="1"/>
</dbReference>
<dbReference type="InterPro" id="IPR047589">
    <property type="entry name" value="DUF11_rpt"/>
</dbReference>
<dbReference type="OrthoDB" id="28717at2"/>
<reference evidence="6 7" key="1">
    <citation type="submission" date="2019-02" db="EMBL/GenBank/DDBJ databases">
        <title>WGS of Pseudoxanthomonas species novum from clinical isolates.</title>
        <authorList>
            <person name="Bernier A.-M."/>
            <person name="Bernard K."/>
            <person name="Vachon A."/>
        </authorList>
    </citation>
    <scope>NUCLEOTIDE SEQUENCE [LARGE SCALE GENOMIC DNA]</scope>
    <source>
        <strain evidence="6 7">NML171200</strain>
    </source>
</reference>
<organism evidence="6 7">
    <name type="scientific">Pseudoxanthomonas winnipegensis</name>
    <dbReference type="NCBI Taxonomy" id="2480810"/>
    <lineage>
        <taxon>Bacteria</taxon>
        <taxon>Pseudomonadati</taxon>
        <taxon>Pseudomonadota</taxon>
        <taxon>Gammaproteobacteria</taxon>
        <taxon>Lysobacterales</taxon>
        <taxon>Lysobacteraceae</taxon>
        <taxon>Pseudoxanthomonas</taxon>
    </lineage>
</organism>
<dbReference type="InterPro" id="IPR006665">
    <property type="entry name" value="OmpA-like"/>
</dbReference>
<comment type="caution">
    <text evidence="6">The sequence shown here is derived from an EMBL/GenBank/DDBJ whole genome shotgun (WGS) entry which is preliminary data.</text>
</comment>
<dbReference type="PANTHER" id="PTHR34819">
    <property type="entry name" value="LARGE CYSTEINE-RICH PERIPLASMIC PROTEIN OMCB"/>
    <property type="match status" value="1"/>
</dbReference>
<dbReference type="PRINTS" id="PR01021">
    <property type="entry name" value="OMPADOMAIN"/>
</dbReference>
<dbReference type="InterPro" id="IPR051172">
    <property type="entry name" value="Chlamydia_OmcB"/>
</dbReference>
<dbReference type="Gene3D" id="2.60.40.10">
    <property type="entry name" value="Immunoglobulins"/>
    <property type="match status" value="7"/>
</dbReference>
<dbReference type="Pfam" id="PF01345">
    <property type="entry name" value="DUF11"/>
    <property type="match status" value="7"/>
</dbReference>
<feature type="transmembrane region" description="Helical" evidence="4">
    <location>
        <begin position="25"/>
        <end position="45"/>
    </location>
</feature>
<dbReference type="Pfam" id="PF00691">
    <property type="entry name" value="OmpA"/>
    <property type="match status" value="1"/>
</dbReference>
<accession>A0A4Q8LCW9</accession>
<dbReference type="InterPro" id="IPR013783">
    <property type="entry name" value="Ig-like_fold"/>
</dbReference>
<gene>
    <name evidence="6" type="ORF">EA660_05775</name>
</gene>
<dbReference type="CDD" id="cd07185">
    <property type="entry name" value="OmpA_C-like"/>
    <property type="match status" value="1"/>
</dbReference>
<protein>
    <submittedName>
        <fullName evidence="6">DUF11 domain-containing protein</fullName>
    </submittedName>
</protein>
<sequence length="2222" mass="221548">MNGPSRSACADVRGRRSHLLARCRAWGAGAAIQLLLVLVLTAVGMRPAAAQDATDFCPATGTRAVYSIVNGVDIYRYTPGAGNDAMVPALHVTVSSNVNGLMIDPVRNRLLFVSRPTNSTTVLWAYDAGNGGWYQAVPEFASPDFPRAGMTPGGVGYLIAGGSSSPQVWRVDPNPTGYGYTVQNIGNLTYDIAPTDLGSGDIAIDADGAGWLSAGQDLYRIDFANSLVAVRQTRPLLNGAPSTINWAGVAFADDGTLYVANNSGTSRYYGYNPQTGALTAGAPTTANGSRDLASCAFPRLSEPELGVVKTLATINGAAAGNNPVVFAGDVLGYDITVRNTGGAVGTLFAGDVVDTLPANTSRVAAGNDFTCSGSTCTNASTVNVPAGGTAVLHFVARVAQPLPGTVTRIDNTVAVDGVDCAAAGNDCVENTPVGPGVSVAKTADPASGTQVAPGQTVNYTLTVTVSNAATTAPVVLADTLGNGLTFGAVTSAGAFTCSGALNCTLPAGTAPGTYPVRYSATVNANATGRVGNSVVPSGADNPTCSTCTTEHPVVAPTVSVAKTSDPAPGAQVTPGQTLNYTVTVTVANSATTAPVNLADTLGNGLTFGAVTSAGAFTCSGALNCTLPAGTAPGTYPVRYSATVNANATGTVGNRVTASGADNPTCGTCTTEHPVVATAVSVAKTSDPAPGTQVAPGQTLNYTVTVTVANSATTAPLVLADTLGNGLTFGAVTSAGAFTCSGALDCTLPAGTLPGTYPVRYSATVNATATGTVGNRVVPSGADNPACVTCTTEHPVVATAVSVVKTADPPPGTQVAPGQTLNYTVTVTVANSATTAPVVLADTLGNGLTFGAVTSAGAFTCSGALNCTLPAGTLPGTYPVRYSATVNANATGTVGNRVTASGADNPACSTCTTEHPVVAPAVRVTKTSDPASGAQVAPGQTLNYTVTVTVANSATTAPVVLSDTLGNGLTFGAVTSTGAFTCSGALNCTLPAGTLPGSYPVRYSATVNANATGTVDNRVTPSGADGPTCVTCTTEHPVVVSAVSVTKRSDPASGAQVAPGQTLNYTVTVTVTNSATTAPVVLADTLGNGLTFGAVTSAGAFTCTGALNCTLPAGTLPGSYPVRYTATVDANATGTVGNSVVPSGADNPTCSACTTEHPLIPTAITVAKTSDPAPGAQVAPGQTLNYTVTVTVANSATTAPVVLADTLGNGLTFGAVTSAGAFTCSGALNCTLPAGTLPGSYPVRYSATVNATATGTVANRVTASGADNPTCGTCTTEHPLVPSVVTVSKTSDPAPGAEVRRGQSITYTLTAVVEDAATTGVVTLADTLRGGQTLSGPVPAGCTATGDGLSCALPAGTLPGRHAFSYAVTVDADASGTVGNSVVASGVDAPRCSSCATEHPVAVATVTVSKSADPGPGATVSPGDSIAYALTVEVAGASTRDAVTLTDTFTGAQTLAGDLPAGCAATATGLVCTLPAGTLPGRHAFAYRTTVDATASGRVGNTVVPSGADAPTCGTCATEHAVVRPVVTVAKTSDPASGSNVIPGQVIAYTVTVTVGAAPTSGVVTLTDTLSGDQTLTGALPAGCTGSGQGLACTLPARTAIGTHTFVYSATVAADASGAVGNTVVPSGIDAPSCDAGCATQHPVVSNYDLRLRKSVSVGQVRIGDLVRYTVTVENVGQSPFVGGSIVDTPPPGFTYVDGSLVAGDGDNAATVAGQSPIRIDGVDVGAGQTATFVYLMRVGAGVRQGTQVNRAVALTGSGEPVSNVSTASVSVESDPLVDQSLVFGTVFDDRDGDGWQDSADITGLRVQGGFAAAAYVPGSTVMDAGAGWQPLADASAPLLHGIAVGGLRGRQSSADPVQAHQVVIRQVLREAAFTDDFVLTTDQGARVRMDAAGRTTVERQGAAAKGLNAAEPTVERRVSQGQGGVIVDYVIANAGIDERGVPGVRIASVEGLLIETDQFGRFHLEDVDGGNAARGRNFILKVDPSTLPPGAAFTTANPLLRRITPGLPVRFDFGVRLPVEELAGDGGTLELELGQVLFAPGSSAVRSEYLAAVDGIAAQVRAHRGGEVLIAADGEAQALAFDRATAVKTALLERLDPATAAALTLSLRTDVRDPASMTAGIEAGGPRLGTVLFDTDQARIKPQFAPLLDRIAAYLERQGGGVVSLVGHADRRASDAYNTALGMRRAQAVYEALAGRLSPELRARIQVQANADPTAPSGVAGQ</sequence>
<feature type="domain" description="OmpA-like" evidence="5">
    <location>
        <begin position="2120"/>
        <end position="2222"/>
    </location>
</feature>
<keyword evidence="2 3" id="KW-0472">Membrane</keyword>
<dbReference type="PROSITE" id="PS51123">
    <property type="entry name" value="OMPA_2"/>
    <property type="match status" value="1"/>
</dbReference>
<dbReference type="Proteomes" id="UP000292627">
    <property type="component" value="Unassembled WGS sequence"/>
</dbReference>
<evidence type="ECO:0000256" key="2">
    <source>
        <dbReference type="ARBA" id="ARBA00023136"/>
    </source>
</evidence>
<evidence type="ECO:0000313" key="7">
    <source>
        <dbReference type="Proteomes" id="UP000292627"/>
    </source>
</evidence>
<dbReference type="InterPro" id="IPR057687">
    <property type="entry name" value="DUF7927"/>
</dbReference>
<name>A0A4Q8LCW9_9GAMM</name>
<evidence type="ECO:0000256" key="1">
    <source>
        <dbReference type="ARBA" id="ARBA00004370"/>
    </source>
</evidence>
<dbReference type="NCBIfam" id="TIGR01451">
    <property type="entry name" value="B_ant_repeat"/>
    <property type="match status" value="1"/>
</dbReference>
<keyword evidence="4" id="KW-0812">Transmembrane</keyword>
<keyword evidence="4" id="KW-1133">Transmembrane helix</keyword>
<evidence type="ECO:0000313" key="6">
    <source>
        <dbReference type="EMBL" id="TAA26729.1"/>
    </source>
</evidence>
<evidence type="ECO:0000256" key="4">
    <source>
        <dbReference type="SAM" id="Phobius"/>
    </source>
</evidence>
<dbReference type="InterPro" id="IPR006664">
    <property type="entry name" value="OMP_bac"/>
</dbReference>
<dbReference type="EMBL" id="SHMC01000002">
    <property type="protein sequence ID" value="TAA26729.1"/>
    <property type="molecule type" value="Genomic_DNA"/>
</dbReference>
<dbReference type="InterPro" id="IPR001434">
    <property type="entry name" value="OmcB-like_DUF11"/>
</dbReference>